<dbReference type="EMBL" id="CADEAL010000435">
    <property type="protein sequence ID" value="CAB1420123.1"/>
    <property type="molecule type" value="Genomic_DNA"/>
</dbReference>
<dbReference type="AlphaFoldDB" id="A0A9N7YBZ4"/>
<keyword evidence="3" id="KW-1185">Reference proteome</keyword>
<feature type="region of interest" description="Disordered" evidence="1">
    <location>
        <begin position="89"/>
        <end position="122"/>
    </location>
</feature>
<feature type="non-terminal residue" evidence="2">
    <location>
        <position position="122"/>
    </location>
</feature>
<feature type="region of interest" description="Disordered" evidence="1">
    <location>
        <begin position="40"/>
        <end position="63"/>
    </location>
</feature>
<organism evidence="2 3">
    <name type="scientific">Pleuronectes platessa</name>
    <name type="common">European plaice</name>
    <dbReference type="NCBI Taxonomy" id="8262"/>
    <lineage>
        <taxon>Eukaryota</taxon>
        <taxon>Metazoa</taxon>
        <taxon>Chordata</taxon>
        <taxon>Craniata</taxon>
        <taxon>Vertebrata</taxon>
        <taxon>Euteleostomi</taxon>
        <taxon>Actinopterygii</taxon>
        <taxon>Neopterygii</taxon>
        <taxon>Teleostei</taxon>
        <taxon>Neoteleostei</taxon>
        <taxon>Acanthomorphata</taxon>
        <taxon>Carangaria</taxon>
        <taxon>Pleuronectiformes</taxon>
        <taxon>Pleuronectoidei</taxon>
        <taxon>Pleuronectidae</taxon>
        <taxon>Pleuronectes</taxon>
    </lineage>
</organism>
<comment type="caution">
    <text evidence="2">The sequence shown here is derived from an EMBL/GenBank/DDBJ whole genome shotgun (WGS) entry which is preliminary data.</text>
</comment>
<feature type="compositionally biased region" description="Basic and acidic residues" evidence="1">
    <location>
        <begin position="89"/>
        <end position="101"/>
    </location>
</feature>
<evidence type="ECO:0000256" key="1">
    <source>
        <dbReference type="SAM" id="MobiDB-lite"/>
    </source>
</evidence>
<gene>
    <name evidence="2" type="ORF">PLEPLA_LOCUS7998</name>
</gene>
<dbReference type="Proteomes" id="UP001153269">
    <property type="component" value="Unassembled WGS sequence"/>
</dbReference>
<accession>A0A9N7YBZ4</accession>
<reference evidence="2" key="1">
    <citation type="submission" date="2020-03" db="EMBL/GenBank/DDBJ databases">
        <authorList>
            <person name="Weist P."/>
        </authorList>
    </citation>
    <scope>NUCLEOTIDE SEQUENCE</scope>
</reference>
<proteinExistence type="predicted"/>
<evidence type="ECO:0000313" key="2">
    <source>
        <dbReference type="EMBL" id="CAB1420123.1"/>
    </source>
</evidence>
<name>A0A9N7YBZ4_PLEPL</name>
<sequence length="122" mass="13558">AQESPPVVENVLGFSRNPRSVPSPAHSDPFLTLNWLKQHHPMTNSQGGGPLRGAHRNSPRSSITDFLSQIHSGVPLFVLQSARFIPLREHELHIPEEEGRRSSRRSSTRKSAACPNQRPKTA</sequence>
<protein>
    <submittedName>
        <fullName evidence="2">Uncharacterized protein</fullName>
    </submittedName>
</protein>
<evidence type="ECO:0000313" key="3">
    <source>
        <dbReference type="Proteomes" id="UP001153269"/>
    </source>
</evidence>